<evidence type="ECO:0000256" key="1">
    <source>
        <dbReference type="SAM" id="MobiDB-lite"/>
    </source>
</evidence>
<keyword evidence="2" id="KW-0732">Signal</keyword>
<gene>
    <name evidence="3" type="ORF">Taro_047081</name>
</gene>
<sequence length="233" mass="26825">MVLLLTMRLLGWRVLHLRCLLSIAPLAAPANVDVVVTAGNAAYLLERTTSSTSSLEGALELMDPTLCLVQIIVTIEHQRQKMKKPLQKRRTVLRCCRYNWSLLSYHWWYLWVGWCCLRGRWWLLLCCHLCKLLTYCRHQLVLLERGWKPLLLLPHSLLQLDALRQLNTRLLELLRLSINRHVLGCNRLIRLGVLMLHQLSNLPASTWRPPAPTKDPTIGTTAYGPEDPEGLTD</sequence>
<name>A0A843X3C0_COLES</name>
<feature type="chain" id="PRO_5032760085" description="Secreted protein" evidence="2">
    <location>
        <begin position="30"/>
        <end position="233"/>
    </location>
</feature>
<comment type="caution">
    <text evidence="3">The sequence shown here is derived from an EMBL/GenBank/DDBJ whole genome shotgun (WGS) entry which is preliminary data.</text>
</comment>
<evidence type="ECO:0000256" key="2">
    <source>
        <dbReference type="SAM" id="SignalP"/>
    </source>
</evidence>
<dbReference type="EMBL" id="NMUH01005978">
    <property type="protein sequence ID" value="MQM14148.1"/>
    <property type="molecule type" value="Genomic_DNA"/>
</dbReference>
<proteinExistence type="predicted"/>
<evidence type="ECO:0008006" key="5">
    <source>
        <dbReference type="Google" id="ProtNLM"/>
    </source>
</evidence>
<dbReference type="AlphaFoldDB" id="A0A843X3C0"/>
<keyword evidence="4" id="KW-1185">Reference proteome</keyword>
<feature type="region of interest" description="Disordered" evidence="1">
    <location>
        <begin position="207"/>
        <end position="233"/>
    </location>
</feature>
<dbReference type="Proteomes" id="UP000652761">
    <property type="component" value="Unassembled WGS sequence"/>
</dbReference>
<reference evidence="3" key="1">
    <citation type="submission" date="2017-07" db="EMBL/GenBank/DDBJ databases">
        <title>Taro Niue Genome Assembly and Annotation.</title>
        <authorList>
            <person name="Atibalentja N."/>
            <person name="Keating K."/>
            <person name="Fields C.J."/>
        </authorList>
    </citation>
    <scope>NUCLEOTIDE SEQUENCE</scope>
    <source>
        <strain evidence="3">Niue_2</strain>
        <tissue evidence="3">Leaf</tissue>
    </source>
</reference>
<evidence type="ECO:0000313" key="4">
    <source>
        <dbReference type="Proteomes" id="UP000652761"/>
    </source>
</evidence>
<organism evidence="3 4">
    <name type="scientific">Colocasia esculenta</name>
    <name type="common">Wild taro</name>
    <name type="synonym">Arum esculentum</name>
    <dbReference type="NCBI Taxonomy" id="4460"/>
    <lineage>
        <taxon>Eukaryota</taxon>
        <taxon>Viridiplantae</taxon>
        <taxon>Streptophyta</taxon>
        <taxon>Embryophyta</taxon>
        <taxon>Tracheophyta</taxon>
        <taxon>Spermatophyta</taxon>
        <taxon>Magnoliopsida</taxon>
        <taxon>Liliopsida</taxon>
        <taxon>Araceae</taxon>
        <taxon>Aroideae</taxon>
        <taxon>Colocasieae</taxon>
        <taxon>Colocasia</taxon>
    </lineage>
</organism>
<accession>A0A843X3C0</accession>
<evidence type="ECO:0000313" key="3">
    <source>
        <dbReference type="EMBL" id="MQM14148.1"/>
    </source>
</evidence>
<protein>
    <recommendedName>
        <fullName evidence="5">Secreted protein</fullName>
    </recommendedName>
</protein>
<feature type="signal peptide" evidence="2">
    <location>
        <begin position="1"/>
        <end position="29"/>
    </location>
</feature>